<dbReference type="Pfam" id="PF01130">
    <property type="entry name" value="CD36"/>
    <property type="match status" value="1"/>
</dbReference>
<dbReference type="EMBL" id="JAROKS010000005">
    <property type="protein sequence ID" value="KAK1803736.1"/>
    <property type="molecule type" value="Genomic_DNA"/>
</dbReference>
<evidence type="ECO:0000256" key="7">
    <source>
        <dbReference type="SAM" id="MobiDB-lite"/>
    </source>
</evidence>
<evidence type="ECO:0000313" key="10">
    <source>
        <dbReference type="Proteomes" id="UP001239994"/>
    </source>
</evidence>
<dbReference type="GO" id="GO:0005044">
    <property type="term" value="F:scavenger receptor activity"/>
    <property type="evidence" value="ECO:0007669"/>
    <property type="project" value="InterPro"/>
</dbReference>
<evidence type="ECO:0000256" key="5">
    <source>
        <dbReference type="ARBA" id="ARBA00023136"/>
    </source>
</evidence>
<evidence type="ECO:0000256" key="2">
    <source>
        <dbReference type="ARBA" id="ARBA00010532"/>
    </source>
</evidence>
<dbReference type="PRINTS" id="PR01609">
    <property type="entry name" value="CD36FAMILY"/>
</dbReference>
<dbReference type="PANTHER" id="PTHR11923">
    <property type="entry name" value="SCAVENGER RECEPTOR CLASS B TYPE-1 SR-B1"/>
    <property type="match status" value="1"/>
</dbReference>
<evidence type="ECO:0000313" key="9">
    <source>
        <dbReference type="EMBL" id="KAK1803736.1"/>
    </source>
</evidence>
<evidence type="ECO:0000256" key="6">
    <source>
        <dbReference type="ARBA" id="ARBA00023180"/>
    </source>
</evidence>
<gene>
    <name evidence="9" type="ORF">P4O66_021136</name>
</gene>
<dbReference type="GO" id="GO:0016020">
    <property type="term" value="C:membrane"/>
    <property type="evidence" value="ECO:0007669"/>
    <property type="project" value="UniProtKB-SubCell"/>
</dbReference>
<dbReference type="PRINTS" id="PR01611">
    <property type="entry name" value="LIMPII"/>
</dbReference>
<keyword evidence="4 8" id="KW-1133">Transmembrane helix</keyword>
<dbReference type="GO" id="GO:0006898">
    <property type="term" value="P:receptor-mediated endocytosis"/>
    <property type="evidence" value="ECO:0007669"/>
    <property type="project" value="TreeGrafter"/>
</dbReference>
<feature type="transmembrane region" description="Helical" evidence="8">
    <location>
        <begin position="463"/>
        <end position="484"/>
    </location>
</feature>
<evidence type="ECO:0008006" key="11">
    <source>
        <dbReference type="Google" id="ProtNLM"/>
    </source>
</evidence>
<dbReference type="InterPro" id="IPR002159">
    <property type="entry name" value="CD36_fam"/>
</dbReference>
<evidence type="ECO:0000256" key="3">
    <source>
        <dbReference type="ARBA" id="ARBA00022692"/>
    </source>
</evidence>
<evidence type="ECO:0000256" key="8">
    <source>
        <dbReference type="SAM" id="Phobius"/>
    </source>
</evidence>
<comment type="caution">
    <text evidence="9">The sequence shown here is derived from an EMBL/GenBank/DDBJ whole genome shotgun (WGS) entry which is preliminary data.</text>
</comment>
<evidence type="ECO:0000256" key="4">
    <source>
        <dbReference type="ARBA" id="ARBA00022989"/>
    </source>
</evidence>
<protein>
    <recommendedName>
        <fullName evidence="11">Lysosome membrane protein 2-like</fullName>
    </recommendedName>
</protein>
<evidence type="ECO:0000256" key="1">
    <source>
        <dbReference type="ARBA" id="ARBA00004370"/>
    </source>
</evidence>
<dbReference type="AlphaFoldDB" id="A0AAD8ZR35"/>
<keyword evidence="3 8" id="KW-0812">Transmembrane</keyword>
<reference evidence="9" key="1">
    <citation type="submission" date="2023-03" db="EMBL/GenBank/DDBJ databases">
        <title>Electrophorus voltai genome.</title>
        <authorList>
            <person name="Bian C."/>
        </authorList>
    </citation>
    <scope>NUCLEOTIDE SEQUENCE</scope>
    <source>
        <strain evidence="9">CB-2022</strain>
        <tissue evidence="9">Muscle</tissue>
    </source>
</reference>
<organism evidence="9 10">
    <name type="scientific">Electrophorus voltai</name>
    <dbReference type="NCBI Taxonomy" id="2609070"/>
    <lineage>
        <taxon>Eukaryota</taxon>
        <taxon>Metazoa</taxon>
        <taxon>Chordata</taxon>
        <taxon>Craniata</taxon>
        <taxon>Vertebrata</taxon>
        <taxon>Euteleostomi</taxon>
        <taxon>Actinopterygii</taxon>
        <taxon>Neopterygii</taxon>
        <taxon>Teleostei</taxon>
        <taxon>Ostariophysi</taxon>
        <taxon>Gymnotiformes</taxon>
        <taxon>Gymnotoidei</taxon>
        <taxon>Gymnotidae</taxon>
        <taxon>Electrophorus</taxon>
    </lineage>
</organism>
<comment type="subcellular location">
    <subcellularLocation>
        <location evidence="1">Membrane</location>
    </subcellularLocation>
</comment>
<feature type="region of interest" description="Disordered" evidence="7">
    <location>
        <begin position="492"/>
        <end position="523"/>
    </location>
</feature>
<dbReference type="GO" id="GO:0005764">
    <property type="term" value="C:lysosome"/>
    <property type="evidence" value="ECO:0007669"/>
    <property type="project" value="InterPro"/>
</dbReference>
<keyword evidence="6" id="KW-0325">Glycoprotein</keyword>
<dbReference type="PANTHER" id="PTHR11923:SF94">
    <property type="entry name" value="LYSOSOME MEMBRANE PROTEIN 2"/>
    <property type="match status" value="1"/>
</dbReference>
<dbReference type="Proteomes" id="UP001239994">
    <property type="component" value="Unassembled WGS sequence"/>
</dbReference>
<accession>A0AAD8ZR35</accession>
<dbReference type="InterPro" id="IPR005429">
    <property type="entry name" value="LimpII"/>
</dbReference>
<keyword evidence="10" id="KW-1185">Reference proteome</keyword>
<keyword evidence="5 8" id="KW-0472">Membrane</keyword>
<proteinExistence type="inferred from homology"/>
<name>A0AAD8ZR35_9TELE</name>
<comment type="similarity">
    <text evidence="2">Belongs to the CD36 family.</text>
</comment>
<sequence length="523" mass="58656">MARACVGYATAAVSVVLILAGGALLFAGAFRTLIHSRLKKCFIQFNQQNEITLTESSRVFNTWKNPPPPVYMEFFFFNVTNPQEFLGGAKPRVTHMGPYTYREYRPKDNVSFVDNGTKVSALTPKTFVFMPDLSAGDPSIDLITTVNIPAVCMCVSACALHAVMNKVKSLSFWTRSAMSLFMGKIGTGMFMTHTVDELLWGFKDRLLTHLHTFKPEVAEDFGLMLNKNGSHDGEFVYLTGEHNYLDYGRIYTWKGQKLMSFWSTNQSNMINGTDGSAFHPFLTKTERLDVFTADLCRSIYMLFEKEVEVKGIPAYRYTPPHEVLASPKNNPENKGFCLPQDQCLDDGVLNVATCRDGRAPVIVSFPHFYLGDKKYVDAIEGITPVHDQHQTFLDLNPTTGIPVRASKRAQINIMLERITGFPMTKNMKGTIFPIMFLNESVLIDDASAEKLHKLLTIETLVSYFPFILVVLGVLLFIISILLLIRSRQRKTSTKEDTTYSPASTKADDEKNGAYVGLVPVEKS</sequence>
<dbReference type="GO" id="GO:0006622">
    <property type="term" value="P:protein targeting to lysosome"/>
    <property type="evidence" value="ECO:0007669"/>
    <property type="project" value="TreeGrafter"/>
</dbReference>